<dbReference type="RefSeq" id="XP_046063967.1">
    <property type="nucleotide sequence ID" value="XM_046201777.1"/>
</dbReference>
<protein>
    <recommendedName>
        <fullName evidence="11">Peroxisomal membrane protein PEX13</fullName>
    </recommendedName>
    <alternativeName>
        <fullName evidence="10">Peroxin-13</fullName>
    </alternativeName>
</protein>
<evidence type="ECO:0000256" key="9">
    <source>
        <dbReference type="ARBA" id="ARBA00023140"/>
    </source>
</evidence>
<proteinExistence type="inferred from homology"/>
<evidence type="ECO:0000256" key="7">
    <source>
        <dbReference type="ARBA" id="ARBA00023010"/>
    </source>
</evidence>
<evidence type="ECO:0000256" key="3">
    <source>
        <dbReference type="ARBA" id="ARBA00022448"/>
    </source>
</evidence>
<dbReference type="OrthoDB" id="10037838at2759"/>
<keyword evidence="5" id="KW-0653">Protein transport</keyword>
<keyword evidence="17" id="KW-1185">Reference proteome</keyword>
<dbReference type="InterPro" id="IPR007223">
    <property type="entry name" value="Peroxin-13_N"/>
</dbReference>
<feature type="region of interest" description="Disordered" evidence="14">
    <location>
        <begin position="271"/>
        <end position="290"/>
    </location>
</feature>
<dbReference type="InterPro" id="IPR035463">
    <property type="entry name" value="Pex13"/>
</dbReference>
<comment type="caution">
    <text evidence="16">The sequence shown here is derived from an EMBL/GenBank/DDBJ whole genome shotgun (WGS) entry which is preliminary data.</text>
</comment>
<feature type="compositionally biased region" description="Polar residues" evidence="14">
    <location>
        <begin position="47"/>
        <end position="60"/>
    </location>
</feature>
<feature type="compositionally biased region" description="Polar residues" evidence="14">
    <location>
        <begin position="29"/>
        <end position="39"/>
    </location>
</feature>
<gene>
    <name evidence="16" type="ORF">OGAPHI_001057</name>
</gene>
<dbReference type="SUPFAM" id="SSF50044">
    <property type="entry name" value="SH3-domain"/>
    <property type="match status" value="1"/>
</dbReference>
<keyword evidence="9" id="KW-0576">Peroxisome</keyword>
<dbReference type="Pfam" id="PF00018">
    <property type="entry name" value="SH3_1"/>
    <property type="match status" value="1"/>
</dbReference>
<organism evidence="16 17">
    <name type="scientific">Ogataea philodendri</name>
    <dbReference type="NCBI Taxonomy" id="1378263"/>
    <lineage>
        <taxon>Eukaryota</taxon>
        <taxon>Fungi</taxon>
        <taxon>Dikarya</taxon>
        <taxon>Ascomycota</taxon>
        <taxon>Saccharomycotina</taxon>
        <taxon>Pichiomycetes</taxon>
        <taxon>Pichiales</taxon>
        <taxon>Pichiaceae</taxon>
        <taxon>Ogataea</taxon>
    </lineage>
</organism>
<evidence type="ECO:0000256" key="12">
    <source>
        <dbReference type="ARBA" id="ARBA00046271"/>
    </source>
</evidence>
<feature type="compositionally biased region" description="Low complexity" evidence="14">
    <location>
        <begin position="11"/>
        <end position="26"/>
    </location>
</feature>
<evidence type="ECO:0000256" key="6">
    <source>
        <dbReference type="ARBA" id="ARBA00022989"/>
    </source>
</evidence>
<evidence type="ECO:0000256" key="5">
    <source>
        <dbReference type="ARBA" id="ARBA00022927"/>
    </source>
</evidence>
<dbReference type="Gene3D" id="2.30.30.40">
    <property type="entry name" value="SH3 Domains"/>
    <property type="match status" value="1"/>
</dbReference>
<comment type="subcellular location">
    <subcellularLocation>
        <location evidence="12">Peroxisome membrane</location>
    </subcellularLocation>
</comment>
<dbReference type="Proteomes" id="UP000769157">
    <property type="component" value="Unassembled WGS sequence"/>
</dbReference>
<evidence type="ECO:0000256" key="1">
    <source>
        <dbReference type="ARBA" id="ARBA00006033"/>
    </source>
</evidence>
<keyword evidence="6" id="KW-1133">Transmembrane helix</keyword>
<dbReference type="Pfam" id="PF04088">
    <property type="entry name" value="Peroxin-13_N"/>
    <property type="match status" value="1"/>
</dbReference>
<reference evidence="16" key="1">
    <citation type="journal article" date="2021" name="Open Biol.">
        <title>Shared evolutionary footprints suggest mitochondrial oxidative damage underlies multiple complex I losses in fungi.</title>
        <authorList>
            <person name="Schikora-Tamarit M.A."/>
            <person name="Marcet-Houben M."/>
            <person name="Nosek J."/>
            <person name="Gabaldon T."/>
        </authorList>
    </citation>
    <scope>NUCLEOTIDE SEQUENCE</scope>
    <source>
        <strain evidence="16">CBS6075</strain>
    </source>
</reference>
<evidence type="ECO:0000313" key="16">
    <source>
        <dbReference type="EMBL" id="KAH3670542.1"/>
    </source>
</evidence>
<comment type="similarity">
    <text evidence="1">Belongs to the peroxin-13 family.</text>
</comment>
<sequence length="380" mass="41369">MTTARPKPWETGTSTASTTSNSTGDSVVSLASTGTSTTAPELPEKPSSLTANPMTSLNGSNMLSRTSPYYGGYGNYGSNSMYGGGMYNSYGSYGSSMYGSLYGNGMYGNRYGRMGDMGGMNNGMMGQGIVGSFTQGTEATFQLIESMIGAVGGFTQMLESTYYATHNSFFTMMSMAEQFQHLKSAMGSLLGIYALSNWIKKALRAISGGKIKISVDEFKKKIDKNKNNKDHNKDRMSLKPLLFFLAAVVGLPYVMKKLVAQMAQQQRSILNGPEGRSQGAITGSGASQDGPVDAKKLEFARALYDFNPENEDMELKLKRGDLVAILNNADSWWKCRTRDGRMGFVPYNYLQVIKRTAKEVTGVADATVKADVEEFKKLKY</sequence>
<dbReference type="GO" id="GO:1990429">
    <property type="term" value="C:peroxisomal importomer complex"/>
    <property type="evidence" value="ECO:0007669"/>
    <property type="project" value="TreeGrafter"/>
</dbReference>
<reference evidence="16" key="2">
    <citation type="submission" date="2021-01" db="EMBL/GenBank/DDBJ databases">
        <authorList>
            <person name="Schikora-Tamarit M.A."/>
        </authorList>
    </citation>
    <scope>NUCLEOTIDE SEQUENCE</scope>
    <source>
        <strain evidence="16">CBS6075</strain>
    </source>
</reference>
<evidence type="ECO:0000256" key="8">
    <source>
        <dbReference type="ARBA" id="ARBA00023136"/>
    </source>
</evidence>
<keyword evidence="8" id="KW-0472">Membrane</keyword>
<evidence type="ECO:0000313" key="17">
    <source>
        <dbReference type="Proteomes" id="UP000769157"/>
    </source>
</evidence>
<keyword evidence="3" id="KW-0813">Transport</keyword>
<dbReference type="InterPro" id="IPR036028">
    <property type="entry name" value="SH3-like_dom_sf"/>
</dbReference>
<accession>A0A9P8PFX8</accession>
<feature type="region of interest" description="Disordered" evidence="14">
    <location>
        <begin position="1"/>
        <end position="60"/>
    </location>
</feature>
<evidence type="ECO:0000256" key="2">
    <source>
        <dbReference type="ARBA" id="ARBA00022443"/>
    </source>
</evidence>
<dbReference type="CDD" id="cd11771">
    <property type="entry name" value="SH3_Pex13p_fungal"/>
    <property type="match status" value="1"/>
</dbReference>
<evidence type="ECO:0000259" key="15">
    <source>
        <dbReference type="PROSITE" id="PS50002"/>
    </source>
</evidence>
<dbReference type="PANTHER" id="PTHR19332:SF1">
    <property type="entry name" value="PEROXISOMAL MEMBRANE PROTEIN PEX13"/>
    <property type="match status" value="1"/>
</dbReference>
<dbReference type="SMART" id="SM00326">
    <property type="entry name" value="SH3"/>
    <property type="match status" value="1"/>
</dbReference>
<keyword evidence="4" id="KW-0812">Transmembrane</keyword>
<evidence type="ECO:0000256" key="11">
    <source>
        <dbReference type="ARBA" id="ARBA00034535"/>
    </source>
</evidence>
<evidence type="ECO:0000256" key="13">
    <source>
        <dbReference type="PROSITE-ProRule" id="PRU00192"/>
    </source>
</evidence>
<dbReference type="GO" id="GO:0005778">
    <property type="term" value="C:peroxisomal membrane"/>
    <property type="evidence" value="ECO:0007669"/>
    <property type="project" value="UniProtKB-SubCell"/>
</dbReference>
<evidence type="ECO:0000256" key="14">
    <source>
        <dbReference type="SAM" id="MobiDB-lite"/>
    </source>
</evidence>
<evidence type="ECO:0000256" key="10">
    <source>
        <dbReference type="ARBA" id="ARBA00029693"/>
    </source>
</evidence>
<dbReference type="EMBL" id="JAEUBE010000087">
    <property type="protein sequence ID" value="KAH3670542.1"/>
    <property type="molecule type" value="Genomic_DNA"/>
</dbReference>
<name>A0A9P8PFX8_9ASCO</name>
<dbReference type="GO" id="GO:0016560">
    <property type="term" value="P:protein import into peroxisome matrix, docking"/>
    <property type="evidence" value="ECO:0007669"/>
    <property type="project" value="InterPro"/>
</dbReference>
<dbReference type="PRINTS" id="PR00452">
    <property type="entry name" value="SH3DOMAIN"/>
</dbReference>
<feature type="domain" description="SH3" evidence="15">
    <location>
        <begin position="295"/>
        <end position="355"/>
    </location>
</feature>
<dbReference type="PROSITE" id="PS50002">
    <property type="entry name" value="SH3"/>
    <property type="match status" value="1"/>
</dbReference>
<dbReference type="GeneID" id="70233025"/>
<keyword evidence="7" id="KW-0811">Translocation</keyword>
<keyword evidence="2 13" id="KW-0728">SH3 domain</keyword>
<evidence type="ECO:0000256" key="4">
    <source>
        <dbReference type="ARBA" id="ARBA00022692"/>
    </source>
</evidence>
<dbReference type="AlphaFoldDB" id="A0A9P8PFX8"/>
<dbReference type="InterPro" id="IPR001452">
    <property type="entry name" value="SH3_domain"/>
</dbReference>
<dbReference type="PANTHER" id="PTHR19332">
    <property type="entry name" value="PEROXISOMAL MEMBRANE PROTEIN PEX13"/>
    <property type="match status" value="1"/>
</dbReference>